<dbReference type="Pfam" id="PF04542">
    <property type="entry name" value="Sigma70_r2"/>
    <property type="match status" value="1"/>
</dbReference>
<dbReference type="EMBL" id="LUUJ01000121">
    <property type="protein sequence ID" value="OAI11460.1"/>
    <property type="molecule type" value="Genomic_DNA"/>
</dbReference>
<comment type="caution">
    <text evidence="8">The sequence shown here is derived from an EMBL/GenBank/DDBJ whole genome shotgun (WGS) entry which is preliminary data.</text>
</comment>
<protein>
    <submittedName>
        <fullName evidence="8">RNA polymerase subunit sigma-24</fullName>
    </submittedName>
</protein>
<evidence type="ECO:0000256" key="1">
    <source>
        <dbReference type="ARBA" id="ARBA00010641"/>
    </source>
</evidence>
<proteinExistence type="inferred from homology"/>
<dbReference type="GO" id="GO:0003677">
    <property type="term" value="F:DNA binding"/>
    <property type="evidence" value="ECO:0007669"/>
    <property type="project" value="InterPro"/>
</dbReference>
<dbReference type="InterPro" id="IPR014284">
    <property type="entry name" value="RNA_pol_sigma-70_dom"/>
</dbReference>
<dbReference type="Proteomes" id="UP000077857">
    <property type="component" value="Unassembled WGS sequence"/>
</dbReference>
<keyword evidence="3" id="KW-0731">Sigma factor</keyword>
<dbReference type="InterPro" id="IPR013324">
    <property type="entry name" value="RNA_pol_sigma_r3/r4-like"/>
</dbReference>
<evidence type="ECO:0000256" key="3">
    <source>
        <dbReference type="ARBA" id="ARBA00023082"/>
    </source>
</evidence>
<dbReference type="Gene3D" id="1.10.1740.10">
    <property type="match status" value="1"/>
</dbReference>
<feature type="domain" description="RNA polymerase sigma-70 region 2" evidence="6">
    <location>
        <begin position="44"/>
        <end position="110"/>
    </location>
</feature>
<dbReference type="Gene3D" id="1.10.10.10">
    <property type="entry name" value="Winged helix-like DNA-binding domain superfamily/Winged helix DNA-binding domain"/>
    <property type="match status" value="1"/>
</dbReference>
<evidence type="ECO:0000313" key="9">
    <source>
        <dbReference type="Proteomes" id="UP000077857"/>
    </source>
</evidence>
<dbReference type="GO" id="GO:0006352">
    <property type="term" value="P:DNA-templated transcription initiation"/>
    <property type="evidence" value="ECO:0007669"/>
    <property type="project" value="InterPro"/>
</dbReference>
<dbReference type="PANTHER" id="PTHR43133">
    <property type="entry name" value="RNA POLYMERASE ECF-TYPE SIGMA FACTO"/>
    <property type="match status" value="1"/>
</dbReference>
<dbReference type="GO" id="GO:0016987">
    <property type="term" value="F:sigma factor activity"/>
    <property type="evidence" value="ECO:0007669"/>
    <property type="project" value="UniProtKB-KW"/>
</dbReference>
<dbReference type="NCBIfam" id="TIGR02937">
    <property type="entry name" value="sigma70-ECF"/>
    <property type="match status" value="1"/>
</dbReference>
<dbReference type="SUPFAM" id="SSF88659">
    <property type="entry name" value="Sigma3 and sigma4 domains of RNA polymerase sigma factors"/>
    <property type="match status" value="1"/>
</dbReference>
<evidence type="ECO:0000259" key="6">
    <source>
        <dbReference type="Pfam" id="PF04542"/>
    </source>
</evidence>
<dbReference type="PANTHER" id="PTHR43133:SF63">
    <property type="entry name" value="RNA POLYMERASE SIGMA FACTOR FECI-RELATED"/>
    <property type="match status" value="1"/>
</dbReference>
<keyword evidence="2" id="KW-0805">Transcription regulation</keyword>
<feature type="region of interest" description="Disordered" evidence="5">
    <location>
        <begin position="108"/>
        <end position="134"/>
    </location>
</feature>
<gene>
    <name evidence="8" type="ORF">A1507_20480</name>
</gene>
<keyword evidence="4" id="KW-0804">Transcription</keyword>
<evidence type="ECO:0000313" key="8">
    <source>
        <dbReference type="EMBL" id="OAI11460.1"/>
    </source>
</evidence>
<dbReference type="InterPro" id="IPR039425">
    <property type="entry name" value="RNA_pol_sigma-70-like"/>
</dbReference>
<organism evidence="8 9">
    <name type="scientific">Methylomonas koyamae</name>
    <dbReference type="NCBI Taxonomy" id="702114"/>
    <lineage>
        <taxon>Bacteria</taxon>
        <taxon>Pseudomonadati</taxon>
        <taxon>Pseudomonadota</taxon>
        <taxon>Gammaproteobacteria</taxon>
        <taxon>Methylococcales</taxon>
        <taxon>Methylococcaceae</taxon>
        <taxon>Methylomonas</taxon>
    </lineage>
</organism>
<accession>A0A177N2N4</accession>
<dbReference type="InterPro" id="IPR007627">
    <property type="entry name" value="RNA_pol_sigma70_r2"/>
</dbReference>
<evidence type="ECO:0000259" key="7">
    <source>
        <dbReference type="Pfam" id="PF08281"/>
    </source>
</evidence>
<evidence type="ECO:0000256" key="2">
    <source>
        <dbReference type="ARBA" id="ARBA00023015"/>
    </source>
</evidence>
<dbReference type="InterPro" id="IPR013249">
    <property type="entry name" value="RNA_pol_sigma70_r4_t2"/>
</dbReference>
<reference evidence="8 9" key="1">
    <citation type="submission" date="2016-03" db="EMBL/GenBank/DDBJ databases">
        <authorList>
            <person name="Ploux O."/>
        </authorList>
    </citation>
    <scope>NUCLEOTIDE SEQUENCE [LARGE SCALE GENOMIC DNA]</scope>
    <source>
        <strain evidence="8 9">R-45378</strain>
    </source>
</reference>
<dbReference type="AlphaFoldDB" id="A0A177N2N4"/>
<dbReference type="InterPro" id="IPR013325">
    <property type="entry name" value="RNA_pol_sigma_r2"/>
</dbReference>
<dbReference type="SUPFAM" id="SSF88946">
    <property type="entry name" value="Sigma2 domain of RNA polymerase sigma factors"/>
    <property type="match status" value="1"/>
</dbReference>
<comment type="similarity">
    <text evidence="1">Belongs to the sigma-70 factor family. ECF subfamily.</text>
</comment>
<dbReference type="Pfam" id="PF08281">
    <property type="entry name" value="Sigma70_r4_2"/>
    <property type="match status" value="1"/>
</dbReference>
<evidence type="ECO:0000256" key="4">
    <source>
        <dbReference type="ARBA" id="ARBA00023163"/>
    </source>
</evidence>
<feature type="domain" description="RNA polymerase sigma factor 70 region 4 type 2" evidence="7">
    <location>
        <begin position="144"/>
        <end position="196"/>
    </location>
</feature>
<evidence type="ECO:0000256" key="5">
    <source>
        <dbReference type="SAM" id="MobiDB-lite"/>
    </source>
</evidence>
<name>A0A177N2N4_9GAMM</name>
<sequence length="204" mass="23254">MGVARVAGRAKRLRRGYCLAVRQIWLPTVNRPMLELSAVDIANLMHKHRQELLHFLSQRTRCTDAAQDIFQETFIRYAGYGGKHRVENPRAFIFRIAANLATDYLRSRNRHSGHDPEADTGEAETAGPASLSAERAAMSQQQLQQLIAALDELSPKCREVFILLKLKHCSYAEVEQRLGISHTMIFKYLTQALRHCRQKIGELD</sequence>
<dbReference type="InterPro" id="IPR036388">
    <property type="entry name" value="WH-like_DNA-bd_sf"/>
</dbReference>